<dbReference type="ESTHER" id="chagb-q2h9k2">
    <property type="family name" value="FSH1"/>
</dbReference>
<reference evidence="5" key="1">
    <citation type="journal article" date="2015" name="Genome Announc.">
        <title>Draft genome sequence of the cellulolytic fungus Chaetomium globosum.</title>
        <authorList>
            <person name="Cuomo C.A."/>
            <person name="Untereiner W.A."/>
            <person name="Ma L.-J."/>
            <person name="Grabherr M."/>
            <person name="Birren B.W."/>
        </authorList>
    </citation>
    <scope>NUCLEOTIDE SEQUENCE [LARGE SCALE GENOMIC DNA]</scope>
    <source>
        <strain evidence="5">ATCC 6205 / CBS 148.51 / DSM 1962 / NBRC 6347 / NRRL 1970</strain>
    </source>
</reference>
<feature type="compositionally biased region" description="Low complexity" evidence="2">
    <location>
        <begin position="192"/>
        <end position="205"/>
    </location>
</feature>
<dbReference type="GO" id="GO:0005737">
    <property type="term" value="C:cytoplasm"/>
    <property type="evidence" value="ECO:0007669"/>
    <property type="project" value="TreeGrafter"/>
</dbReference>
<evidence type="ECO:0000256" key="1">
    <source>
        <dbReference type="ARBA" id="ARBA00022801"/>
    </source>
</evidence>
<evidence type="ECO:0000313" key="5">
    <source>
        <dbReference type="Proteomes" id="UP000001056"/>
    </source>
</evidence>
<dbReference type="AlphaFoldDB" id="Q2H9K2"/>
<name>Q2H9K2_CHAGB</name>
<dbReference type="EMBL" id="CH408030">
    <property type="protein sequence ID" value="EAQ91167.1"/>
    <property type="molecule type" value="Genomic_DNA"/>
</dbReference>
<proteinExistence type="predicted"/>
<keyword evidence="1" id="KW-0378">Hydrolase</keyword>
<dbReference type="GO" id="GO:0019748">
    <property type="term" value="P:secondary metabolic process"/>
    <property type="evidence" value="ECO:0007669"/>
    <property type="project" value="TreeGrafter"/>
</dbReference>
<dbReference type="HOGENOM" id="CLU_051938_4_1_1"/>
<gene>
    <name evidence="4" type="ORF">CHGG_03102</name>
</gene>
<dbReference type="GeneID" id="4388893"/>
<dbReference type="PANTHER" id="PTHR48070">
    <property type="entry name" value="ESTERASE OVCA2"/>
    <property type="match status" value="1"/>
</dbReference>
<dbReference type="InterPro" id="IPR050593">
    <property type="entry name" value="LovG"/>
</dbReference>
<dbReference type="GO" id="GO:0005634">
    <property type="term" value="C:nucleus"/>
    <property type="evidence" value="ECO:0007669"/>
    <property type="project" value="TreeGrafter"/>
</dbReference>
<evidence type="ECO:0000259" key="3">
    <source>
        <dbReference type="Pfam" id="PF03959"/>
    </source>
</evidence>
<sequence>MKILCLHPWGTSGFIFEKQLQTLSGILGPTHEYVYINGGVPSARARDLPDFVKGPYYCWYEGLSSPQCQEAHDTITETIKEEGPFDGVIGFSQGASLALSFMLHHELHNPGLPCPFRFALLFCANLVISPDPKFNQDKVVKYSGYYKASRDGVRPAGEVGEEHNDEDNDEDNDDQYKTETGEGNGTHQTVQTTPATPATPLAPDASSSKRRAAPKHRALLLLPGRKKALVEELVDLIDEASHNLSGEADASKHSWPEDPKPEDFPRLMHPLTVKARVPIPTVHVIAQNDPLMRHTELAVRLCDKKKTKLVYFDGPHRIPTAPSTLNAIARAVEWAMQKGQLM</sequence>
<organism evidence="4 5">
    <name type="scientific">Chaetomium globosum (strain ATCC 6205 / CBS 148.51 / DSM 1962 / NBRC 6347 / NRRL 1970)</name>
    <name type="common">Soil fungus</name>
    <dbReference type="NCBI Taxonomy" id="306901"/>
    <lineage>
        <taxon>Eukaryota</taxon>
        <taxon>Fungi</taxon>
        <taxon>Dikarya</taxon>
        <taxon>Ascomycota</taxon>
        <taxon>Pezizomycotina</taxon>
        <taxon>Sordariomycetes</taxon>
        <taxon>Sordariomycetidae</taxon>
        <taxon>Sordariales</taxon>
        <taxon>Chaetomiaceae</taxon>
        <taxon>Chaetomium</taxon>
    </lineage>
</organism>
<dbReference type="OrthoDB" id="2094269at2759"/>
<dbReference type="OMA" id="ILCLHPW"/>
<feature type="domain" description="Serine hydrolase" evidence="3">
    <location>
        <begin position="1"/>
        <end position="131"/>
    </location>
</feature>
<dbReference type="VEuPathDB" id="FungiDB:CHGG_03102"/>
<dbReference type="InterPro" id="IPR029058">
    <property type="entry name" value="AB_hydrolase_fold"/>
</dbReference>
<protein>
    <recommendedName>
        <fullName evidence="3">Serine hydrolase domain-containing protein</fullName>
    </recommendedName>
</protein>
<dbReference type="eggNOG" id="KOG2551">
    <property type="taxonomic scope" value="Eukaryota"/>
</dbReference>
<dbReference type="Gene3D" id="3.40.50.1820">
    <property type="entry name" value="alpha/beta hydrolase"/>
    <property type="match status" value="1"/>
</dbReference>
<evidence type="ECO:0000256" key="2">
    <source>
        <dbReference type="SAM" id="MobiDB-lite"/>
    </source>
</evidence>
<dbReference type="InterPro" id="IPR005645">
    <property type="entry name" value="FSH-like_dom"/>
</dbReference>
<feature type="compositionally biased region" description="Acidic residues" evidence="2">
    <location>
        <begin position="163"/>
        <end position="173"/>
    </location>
</feature>
<dbReference type="PANTHER" id="PTHR48070:SF4">
    <property type="entry name" value="ESTERASE ALNB"/>
    <property type="match status" value="1"/>
</dbReference>
<accession>Q2H9K2</accession>
<dbReference type="Pfam" id="PF03959">
    <property type="entry name" value="FSH1"/>
    <property type="match status" value="1"/>
</dbReference>
<dbReference type="InParanoid" id="Q2H9K2"/>
<evidence type="ECO:0000313" key="4">
    <source>
        <dbReference type="EMBL" id="EAQ91167.1"/>
    </source>
</evidence>
<dbReference type="GO" id="GO:0016787">
    <property type="term" value="F:hydrolase activity"/>
    <property type="evidence" value="ECO:0007669"/>
    <property type="project" value="UniProtKB-KW"/>
</dbReference>
<dbReference type="SUPFAM" id="SSF53474">
    <property type="entry name" value="alpha/beta-Hydrolases"/>
    <property type="match status" value="1"/>
</dbReference>
<dbReference type="RefSeq" id="XP_001229618.1">
    <property type="nucleotide sequence ID" value="XM_001229617.1"/>
</dbReference>
<keyword evidence="5" id="KW-1185">Reference proteome</keyword>
<dbReference type="Proteomes" id="UP000001056">
    <property type="component" value="Unassembled WGS sequence"/>
</dbReference>
<feature type="region of interest" description="Disordered" evidence="2">
    <location>
        <begin position="150"/>
        <end position="212"/>
    </location>
</feature>